<protein>
    <submittedName>
        <fullName evidence="1">Uncharacterized protein</fullName>
    </submittedName>
</protein>
<dbReference type="EMBL" id="VTPC01040351">
    <property type="protein sequence ID" value="KAF2891030.1"/>
    <property type="molecule type" value="Genomic_DNA"/>
</dbReference>
<proteinExistence type="predicted"/>
<comment type="caution">
    <text evidence="1">The sequence shown here is derived from an EMBL/GenBank/DDBJ whole genome shotgun (WGS) entry which is preliminary data.</text>
</comment>
<reference evidence="1" key="1">
    <citation type="submission" date="2019-08" db="EMBL/GenBank/DDBJ databases">
        <title>The genome of the North American firefly Photinus pyralis.</title>
        <authorList>
            <consortium name="Photinus pyralis genome working group"/>
            <person name="Fallon T.R."/>
            <person name="Sander Lower S.E."/>
            <person name="Weng J.-K."/>
        </authorList>
    </citation>
    <scope>NUCLEOTIDE SEQUENCE</scope>
    <source>
        <strain evidence="1">TRF0915ILg1</strain>
        <tissue evidence="1">Whole body</tissue>
    </source>
</reference>
<accession>A0A8K0G456</accession>
<name>A0A8K0G456_IGNLU</name>
<sequence>MPGSVASKCYGVPRITLFNKLRGIIPEECTMGPCTVLSAKVEEIIVTWLIDIARAKFAVTKKCPADTVQGKYDKPRRLWIIYCSGYFTTKREQKVWSDTWLDMIIGQLLM</sequence>
<evidence type="ECO:0000313" key="1">
    <source>
        <dbReference type="EMBL" id="KAF2891030.1"/>
    </source>
</evidence>
<gene>
    <name evidence="1" type="ORF">ILUMI_15143</name>
</gene>
<evidence type="ECO:0000313" key="2">
    <source>
        <dbReference type="Proteomes" id="UP000801492"/>
    </source>
</evidence>
<dbReference type="OrthoDB" id="6751611at2759"/>
<dbReference type="Proteomes" id="UP000801492">
    <property type="component" value="Unassembled WGS sequence"/>
</dbReference>
<dbReference type="AlphaFoldDB" id="A0A8K0G456"/>
<keyword evidence="2" id="KW-1185">Reference proteome</keyword>
<organism evidence="1 2">
    <name type="scientific">Ignelater luminosus</name>
    <name type="common">Cucubano</name>
    <name type="synonym">Pyrophorus luminosus</name>
    <dbReference type="NCBI Taxonomy" id="2038154"/>
    <lineage>
        <taxon>Eukaryota</taxon>
        <taxon>Metazoa</taxon>
        <taxon>Ecdysozoa</taxon>
        <taxon>Arthropoda</taxon>
        <taxon>Hexapoda</taxon>
        <taxon>Insecta</taxon>
        <taxon>Pterygota</taxon>
        <taxon>Neoptera</taxon>
        <taxon>Endopterygota</taxon>
        <taxon>Coleoptera</taxon>
        <taxon>Polyphaga</taxon>
        <taxon>Elateriformia</taxon>
        <taxon>Elateroidea</taxon>
        <taxon>Elateridae</taxon>
        <taxon>Agrypninae</taxon>
        <taxon>Pyrophorini</taxon>
        <taxon>Ignelater</taxon>
    </lineage>
</organism>